<accession>A0A0A9D6I6</accession>
<dbReference type="EMBL" id="GBRH01213711">
    <property type="protein sequence ID" value="JAD84184.1"/>
    <property type="molecule type" value="Transcribed_RNA"/>
</dbReference>
<evidence type="ECO:0000256" key="1">
    <source>
        <dbReference type="SAM" id="Phobius"/>
    </source>
</evidence>
<protein>
    <submittedName>
        <fullName evidence="2">Uncharacterized protein</fullName>
    </submittedName>
</protein>
<proteinExistence type="predicted"/>
<feature type="transmembrane region" description="Helical" evidence="1">
    <location>
        <begin position="6"/>
        <end position="24"/>
    </location>
</feature>
<keyword evidence="1" id="KW-0812">Transmembrane</keyword>
<keyword evidence="1" id="KW-0472">Membrane</keyword>
<sequence>MYAFQGSIFNTSQMLWFIILLLFAKVKKNWITTNIKASFGLRDFFPFLYEFL</sequence>
<evidence type="ECO:0000313" key="2">
    <source>
        <dbReference type="EMBL" id="JAD84184.1"/>
    </source>
</evidence>
<reference evidence="2" key="1">
    <citation type="submission" date="2014-09" db="EMBL/GenBank/DDBJ databases">
        <authorList>
            <person name="Magalhaes I.L.F."/>
            <person name="Oliveira U."/>
            <person name="Santos F.R."/>
            <person name="Vidigal T.H.D.A."/>
            <person name="Brescovit A.D."/>
            <person name="Santos A.J."/>
        </authorList>
    </citation>
    <scope>NUCLEOTIDE SEQUENCE</scope>
    <source>
        <tissue evidence="2">Shoot tissue taken approximately 20 cm above the soil surface</tissue>
    </source>
</reference>
<dbReference type="AlphaFoldDB" id="A0A0A9D6I6"/>
<keyword evidence="1" id="KW-1133">Transmembrane helix</keyword>
<name>A0A0A9D6I6_ARUDO</name>
<reference evidence="2" key="2">
    <citation type="journal article" date="2015" name="Data Brief">
        <title>Shoot transcriptome of the giant reed, Arundo donax.</title>
        <authorList>
            <person name="Barrero R.A."/>
            <person name="Guerrero F.D."/>
            <person name="Moolhuijzen P."/>
            <person name="Goolsby J.A."/>
            <person name="Tidwell J."/>
            <person name="Bellgard S.E."/>
            <person name="Bellgard M.I."/>
        </authorList>
    </citation>
    <scope>NUCLEOTIDE SEQUENCE</scope>
    <source>
        <tissue evidence="2">Shoot tissue taken approximately 20 cm above the soil surface</tissue>
    </source>
</reference>
<organism evidence="2">
    <name type="scientific">Arundo donax</name>
    <name type="common">Giant reed</name>
    <name type="synonym">Donax arundinaceus</name>
    <dbReference type="NCBI Taxonomy" id="35708"/>
    <lineage>
        <taxon>Eukaryota</taxon>
        <taxon>Viridiplantae</taxon>
        <taxon>Streptophyta</taxon>
        <taxon>Embryophyta</taxon>
        <taxon>Tracheophyta</taxon>
        <taxon>Spermatophyta</taxon>
        <taxon>Magnoliopsida</taxon>
        <taxon>Liliopsida</taxon>
        <taxon>Poales</taxon>
        <taxon>Poaceae</taxon>
        <taxon>PACMAD clade</taxon>
        <taxon>Arundinoideae</taxon>
        <taxon>Arundineae</taxon>
        <taxon>Arundo</taxon>
    </lineage>
</organism>